<feature type="compositionally biased region" description="Basic and acidic residues" evidence="15">
    <location>
        <begin position="734"/>
        <end position="743"/>
    </location>
</feature>
<feature type="domain" description="Spindle pole body-associated protein cut12" evidence="16">
    <location>
        <begin position="729"/>
        <end position="889"/>
    </location>
</feature>
<dbReference type="GO" id="GO:0005978">
    <property type="term" value="P:glycogen biosynthetic process"/>
    <property type="evidence" value="ECO:0007669"/>
    <property type="project" value="UniProtKB-KW"/>
</dbReference>
<evidence type="ECO:0000256" key="9">
    <source>
        <dbReference type="ARBA" id="ARBA00038162"/>
    </source>
</evidence>
<dbReference type="Pfam" id="PF11500">
    <property type="entry name" value="Cut12"/>
    <property type="match status" value="1"/>
</dbReference>
<dbReference type="Proteomes" id="UP001217918">
    <property type="component" value="Unassembled WGS sequence"/>
</dbReference>
<feature type="region of interest" description="Disordered" evidence="15">
    <location>
        <begin position="1079"/>
        <end position="1111"/>
    </location>
</feature>
<dbReference type="FunFam" id="3.90.550.10:FF:000092">
    <property type="entry name" value="Glycogenin 2"/>
    <property type="match status" value="1"/>
</dbReference>
<dbReference type="CDD" id="cd02537">
    <property type="entry name" value="GT8_Glycogenin"/>
    <property type="match status" value="1"/>
</dbReference>
<feature type="compositionally biased region" description="Basic and acidic residues" evidence="15">
    <location>
        <begin position="1029"/>
        <end position="1042"/>
    </location>
</feature>
<feature type="region of interest" description="Disordered" evidence="15">
    <location>
        <begin position="585"/>
        <end position="604"/>
    </location>
</feature>
<evidence type="ECO:0000256" key="12">
    <source>
        <dbReference type="ARBA" id="ARBA00050886"/>
    </source>
</evidence>
<evidence type="ECO:0000259" key="16">
    <source>
        <dbReference type="Pfam" id="PF11500"/>
    </source>
</evidence>
<protein>
    <recommendedName>
        <fullName evidence="10">glycogenin glucosyltransferase</fullName>
        <ecNumber evidence="10">2.4.1.186</ecNumber>
    </recommendedName>
</protein>
<dbReference type="InterPro" id="IPR002495">
    <property type="entry name" value="Glyco_trans_8"/>
</dbReference>
<dbReference type="InterPro" id="IPR021589">
    <property type="entry name" value="Cut12"/>
</dbReference>
<name>A0AAD9I412_9PEZI</name>
<sequence>MAVGAGGDDVYASLLLTDTYLPGALVLAHSLRDAGTAKKLAILVTLDSVSAEVITQLKAMYDYVIPVSRVRNDRSNNLSLMNRPDLHSAFTKISLWRQTQFRKIVYIDADVVAYRAPDELFDLPYAFAAAPDIGWPDIFNTGVMVLTPNQGDYYALTALAERGVSFDGADQGLLNMYFQNNHHRLSFNYNVTPSAHYQYTPAYMHFQSSINMVHFIGNDKPWLQGRKSMTGNAPYDEIVGRWWAVYDRHYRKETPANTASDSQLTSSTAPPEIVQYYVKGEWEPRVSFVVPVGEFSGQQSGPSCEQVSGHTDSAPPPHQQEHRPGPASPIVAWDAQWQPPPAGSKPEAANFPKTHYEMSSDMTPFVPPQRYPSPPKNMWYEVPKQAPAPPTSQPKAIFPWEEHRSAPTRVFADLPALYPSPSKQQIEPPTPTTPTIKISQAWNNFTRTNAWDDVPEIEKYVDGLQQKSRRTKNRGLKLGGLPQSAFAPDEDDDADVPWRFRGLRVTDFPVDRPSLPVTPAPLRRSKFWGGGGGGGSPGLGGLGGEDEEEKRLPAAAGVPAQSDWDPLAQLQKLARQHMLSWALKRNAGGAPDGPEADDTQVDHTDTPAPVFAVRALRTALFGTPAPRESEAKHEKELVANKNKPVIQRTDSGKSVDLRSPSRPQGILLTPGTGTSRRKRVSFGHDVKAGGNVRIGDDSALPDELPGKFPASPFVAGKSETTSKAKSQQPRPRTRLAEALERARQNKSKGVAAASAADSRCQDAKTKPARQDSLQEKKPDEDQWEEIEDDNDDVDPDADRDMNVTVDLNEPQSRSGKYWKSQFEDYHAEAKAEMGKLVRYKALAKSYAQQKDSEALGLHARLREEQEKVRRMERQLAASGRQVTAKAKREGGHYDAELVEDLARQTSLAREYKEQVKDLELLLQDMEHEDDQEQDAEGRAGTRQHRVTSPRTHTTLLEAQRELRRARIQVKELERLKEERDRLKSELRFAEQRASKLAEENKKLAADLAQSGSKVSGLEKEASALKTQARQRDRELRKLKEDHEKLKENAKARYLEAEQVVHKKNDKISSLKDELQSLKSAGLASRVSARAKELERKLRSRGETLEPRDKEDALTLMEEAEEESTLLRGELDKLRQLSVKKGLIAPPRQAGVVRASRRESPEEQVAVLKALSRGAAKAPASSGMPREKAESEASNRASADLERRLERAKGKFRTKQTHADKGTPMPERLITAPGSSPLSSSNHFLLLLSDSALPLGSFALSSGLESYLAHNPTGPGGAGGGSIAAFLPISVAAYASANLPFALAAHRDPSAAALFDLADALDAATICAVGRRASVAQGHALLSVWERSFAPALPSPRDGVDGDALRAFSALLRRASSSPSPSPPEISAHLAPLFGAVASRLGLSARQAAYVFVLAHVKAVVSAAVRVRAGMIGPFQAQKVLASATVQDLVAAVIDREWETRPDEAGQTVPAMDLWIGRHEILYSRIFNS</sequence>
<dbReference type="EMBL" id="JAQQPM010000004">
    <property type="protein sequence ID" value="KAK2070761.1"/>
    <property type="molecule type" value="Genomic_DNA"/>
</dbReference>
<dbReference type="GO" id="GO:0005737">
    <property type="term" value="C:cytoplasm"/>
    <property type="evidence" value="ECO:0007669"/>
    <property type="project" value="UniProtKB-SubCell"/>
</dbReference>
<dbReference type="InterPro" id="IPR002639">
    <property type="entry name" value="UreF"/>
</dbReference>
<comment type="cofactor">
    <cofactor evidence="1">
        <name>Mn(2+)</name>
        <dbReference type="ChEBI" id="CHEBI:29035"/>
    </cofactor>
</comment>
<keyword evidence="3" id="KW-0963">Cytoplasm</keyword>
<feature type="region of interest" description="Disordered" evidence="15">
    <location>
        <begin position="623"/>
        <end position="814"/>
    </location>
</feature>
<dbReference type="GO" id="GO:0008466">
    <property type="term" value="F:glycogenin glucosyltransferase activity"/>
    <property type="evidence" value="ECO:0007669"/>
    <property type="project" value="UniProtKB-EC"/>
</dbReference>
<feature type="region of interest" description="Disordered" evidence="15">
    <location>
        <begin position="1172"/>
        <end position="1227"/>
    </location>
</feature>
<evidence type="ECO:0000256" key="10">
    <source>
        <dbReference type="ARBA" id="ARBA00038934"/>
    </source>
</evidence>
<feature type="compositionally biased region" description="Basic and acidic residues" evidence="15">
    <location>
        <begin position="1184"/>
        <end position="1208"/>
    </location>
</feature>
<evidence type="ECO:0000256" key="5">
    <source>
        <dbReference type="ARBA" id="ARBA00022723"/>
    </source>
</evidence>
<feature type="compositionally biased region" description="Gly residues" evidence="15">
    <location>
        <begin position="528"/>
        <end position="543"/>
    </location>
</feature>
<gene>
    <name evidence="17" type="ORF">P8C59_005231</name>
</gene>
<dbReference type="Pfam" id="PF01730">
    <property type="entry name" value="UreF"/>
    <property type="match status" value="1"/>
</dbReference>
<dbReference type="InterPro" id="IPR050587">
    <property type="entry name" value="GNT1/Glycosyltrans_8"/>
</dbReference>
<dbReference type="Pfam" id="PF01501">
    <property type="entry name" value="Glyco_transf_8"/>
    <property type="match status" value="1"/>
</dbReference>
<proteinExistence type="inferred from homology"/>
<keyword evidence="8" id="KW-0464">Manganese</keyword>
<evidence type="ECO:0000313" key="18">
    <source>
        <dbReference type="Proteomes" id="UP001217918"/>
    </source>
</evidence>
<feature type="compositionally biased region" description="Basic and acidic residues" evidence="15">
    <location>
        <begin position="759"/>
        <end position="780"/>
    </location>
</feature>
<dbReference type="Gene3D" id="1.10.4190.10">
    <property type="entry name" value="Urease accessory protein UreF"/>
    <property type="match status" value="1"/>
</dbReference>
<comment type="similarity">
    <text evidence="11">Belongs to the UreF family.</text>
</comment>
<dbReference type="InterPro" id="IPR029044">
    <property type="entry name" value="Nucleotide-diphossugar_trans"/>
</dbReference>
<reference evidence="17" key="1">
    <citation type="journal article" date="2023" name="Mol. Plant Microbe Interact.">
        <title>Elucidating the Obligate Nature and Biological Capacity of an Invasive Fungal Corn Pathogen.</title>
        <authorList>
            <person name="MacCready J.S."/>
            <person name="Roggenkamp E.M."/>
            <person name="Gdanetz K."/>
            <person name="Chilvers M.I."/>
        </authorList>
    </citation>
    <scope>NUCLEOTIDE SEQUENCE</scope>
    <source>
        <strain evidence="17">PM02</strain>
    </source>
</reference>
<evidence type="ECO:0000256" key="1">
    <source>
        <dbReference type="ARBA" id="ARBA00001936"/>
    </source>
</evidence>
<evidence type="ECO:0000256" key="3">
    <source>
        <dbReference type="ARBA" id="ARBA00022490"/>
    </source>
</evidence>
<dbReference type="GO" id="GO:0016151">
    <property type="term" value="F:nickel cation binding"/>
    <property type="evidence" value="ECO:0007669"/>
    <property type="project" value="InterPro"/>
</dbReference>
<comment type="catalytic activity">
    <reaction evidence="13">
        <text>L-tyrosyl-[glycogenin] + UDP-alpha-D-glucose = alpha-D-glucosyl-L-tyrosyl-[glycogenin] + UDP + H(+)</text>
        <dbReference type="Rhea" id="RHEA:23360"/>
        <dbReference type="Rhea" id="RHEA-COMP:14604"/>
        <dbReference type="Rhea" id="RHEA-COMP:14605"/>
        <dbReference type="ChEBI" id="CHEBI:15378"/>
        <dbReference type="ChEBI" id="CHEBI:46858"/>
        <dbReference type="ChEBI" id="CHEBI:58223"/>
        <dbReference type="ChEBI" id="CHEBI:58885"/>
        <dbReference type="ChEBI" id="CHEBI:140573"/>
        <dbReference type="EC" id="2.4.1.186"/>
    </reaction>
</comment>
<comment type="subcellular location">
    <subcellularLocation>
        <location evidence="2">Cytoplasm</location>
    </subcellularLocation>
</comment>
<keyword evidence="18" id="KW-1185">Reference proteome</keyword>
<feature type="region of interest" description="Disordered" evidence="15">
    <location>
        <begin position="293"/>
        <end position="328"/>
    </location>
</feature>
<feature type="compositionally biased region" description="Basic and acidic residues" evidence="15">
    <location>
        <begin position="627"/>
        <end position="638"/>
    </location>
</feature>
<keyword evidence="7" id="KW-0325">Glycoprotein</keyword>
<feature type="compositionally biased region" description="Polar residues" evidence="15">
    <location>
        <begin position="296"/>
        <end position="311"/>
    </location>
</feature>
<accession>A0AAD9I412</accession>
<feature type="compositionally biased region" description="Acidic residues" evidence="15">
    <location>
        <begin position="781"/>
        <end position="795"/>
    </location>
</feature>
<dbReference type="Gene3D" id="3.90.550.10">
    <property type="entry name" value="Spore Coat Polysaccharide Biosynthesis Protein SpsA, Chain A"/>
    <property type="match status" value="1"/>
</dbReference>
<feature type="compositionally biased region" description="Polar residues" evidence="15">
    <location>
        <begin position="718"/>
        <end position="730"/>
    </location>
</feature>
<evidence type="ECO:0000256" key="13">
    <source>
        <dbReference type="ARBA" id="ARBA00052293"/>
    </source>
</evidence>
<evidence type="ECO:0000256" key="7">
    <source>
        <dbReference type="ARBA" id="ARBA00023180"/>
    </source>
</evidence>
<keyword evidence="4" id="KW-0808">Transferase</keyword>
<comment type="catalytic activity">
    <reaction evidence="12">
        <text>[1,4-alpha-D-glucosyl](n)-L-tyrosyl-[glycogenin] + UDP-alpha-D-glucose = [1,4-alpha-D-glucosyl](n+1)-L-tyrosyl-[glycogenin] + UDP + H(+)</text>
        <dbReference type="Rhea" id="RHEA:56560"/>
        <dbReference type="Rhea" id="RHEA-COMP:14606"/>
        <dbReference type="Rhea" id="RHEA-COMP:14607"/>
        <dbReference type="ChEBI" id="CHEBI:15378"/>
        <dbReference type="ChEBI" id="CHEBI:58223"/>
        <dbReference type="ChEBI" id="CHEBI:58885"/>
        <dbReference type="ChEBI" id="CHEBI:140574"/>
        <dbReference type="EC" id="2.4.1.186"/>
    </reaction>
</comment>
<keyword evidence="5" id="KW-0479">Metal-binding</keyword>
<dbReference type="PANTHER" id="PTHR11183">
    <property type="entry name" value="GLYCOGENIN SUBFAMILY MEMBER"/>
    <property type="match status" value="1"/>
</dbReference>
<feature type="region of interest" description="Disordered" evidence="15">
    <location>
        <begin position="1008"/>
        <end position="1042"/>
    </location>
</feature>
<evidence type="ECO:0000256" key="6">
    <source>
        <dbReference type="ARBA" id="ARBA00023056"/>
    </source>
</evidence>
<evidence type="ECO:0000256" key="15">
    <source>
        <dbReference type="SAM" id="MobiDB-lite"/>
    </source>
</evidence>
<evidence type="ECO:0000256" key="4">
    <source>
        <dbReference type="ARBA" id="ARBA00022679"/>
    </source>
</evidence>
<organism evidence="17 18">
    <name type="scientific">Phyllachora maydis</name>
    <dbReference type="NCBI Taxonomy" id="1825666"/>
    <lineage>
        <taxon>Eukaryota</taxon>
        <taxon>Fungi</taxon>
        <taxon>Dikarya</taxon>
        <taxon>Ascomycota</taxon>
        <taxon>Pezizomycotina</taxon>
        <taxon>Sordariomycetes</taxon>
        <taxon>Sordariomycetidae</taxon>
        <taxon>Phyllachorales</taxon>
        <taxon>Phyllachoraceae</taxon>
        <taxon>Phyllachora</taxon>
    </lineage>
</organism>
<evidence type="ECO:0000256" key="2">
    <source>
        <dbReference type="ARBA" id="ARBA00004496"/>
    </source>
</evidence>
<dbReference type="InterPro" id="IPR038277">
    <property type="entry name" value="UreF_sf"/>
</dbReference>
<evidence type="ECO:0000256" key="8">
    <source>
        <dbReference type="ARBA" id="ARBA00023211"/>
    </source>
</evidence>
<feature type="region of interest" description="Disordered" evidence="15">
    <location>
        <begin position="526"/>
        <end position="549"/>
    </location>
</feature>
<keyword evidence="6" id="KW-0320">Glycogen biosynthesis</keyword>
<comment type="function">
    <text evidence="14">Self-glucosylating initiator of glycogen synthesis. It catalyzes the formation of a short alpha (1,4)-glucosyl chain covalently attached via a glucose 1-O-tyrosyl linkage to internal tyrosine residues and these chains act as primers for the elongation reaction catalyzed by glycogen synthase.</text>
</comment>
<dbReference type="SUPFAM" id="SSF53448">
    <property type="entry name" value="Nucleotide-diphospho-sugar transferases"/>
    <property type="match status" value="1"/>
</dbReference>
<comment type="caution">
    <text evidence="17">The sequence shown here is derived from an EMBL/GenBank/DDBJ whole genome shotgun (WGS) entry which is preliminary data.</text>
</comment>
<evidence type="ECO:0000256" key="14">
    <source>
        <dbReference type="ARBA" id="ARBA00057883"/>
    </source>
</evidence>
<feature type="compositionally biased region" description="Basic and acidic residues" evidence="15">
    <location>
        <begin position="1089"/>
        <end position="1111"/>
    </location>
</feature>
<feature type="region of interest" description="Disordered" evidence="15">
    <location>
        <begin position="927"/>
        <end position="951"/>
    </location>
</feature>
<dbReference type="EC" id="2.4.1.186" evidence="10"/>
<comment type="similarity">
    <text evidence="9">Belongs to the glycosyltransferase 8 family. Glycogenin subfamily.</text>
</comment>
<evidence type="ECO:0000313" key="17">
    <source>
        <dbReference type="EMBL" id="KAK2070761.1"/>
    </source>
</evidence>
<evidence type="ECO:0000256" key="11">
    <source>
        <dbReference type="ARBA" id="ARBA00046339"/>
    </source>
</evidence>